<name>A0A7J2S0A4_9EURY</name>
<reference evidence="1" key="1">
    <citation type="journal article" date="2020" name="mSystems">
        <title>Genome- and Community-Level Interaction Insights into Carbon Utilization and Element Cycling Functions of Hydrothermarchaeota in Hydrothermal Sediment.</title>
        <authorList>
            <person name="Zhou Z."/>
            <person name="Liu Y."/>
            <person name="Xu W."/>
            <person name="Pan J."/>
            <person name="Luo Z.H."/>
            <person name="Li M."/>
        </authorList>
    </citation>
    <scope>NUCLEOTIDE SEQUENCE [LARGE SCALE GENOMIC DNA]</scope>
    <source>
        <strain evidence="1">HyVt-386</strain>
    </source>
</reference>
<accession>A0A7J2S0A4</accession>
<dbReference type="AlphaFoldDB" id="A0A7J2S0A4"/>
<evidence type="ECO:0000313" key="1">
    <source>
        <dbReference type="EMBL" id="HEC56785.1"/>
    </source>
</evidence>
<evidence type="ECO:0008006" key="2">
    <source>
        <dbReference type="Google" id="ProtNLM"/>
    </source>
</evidence>
<gene>
    <name evidence="1" type="ORF">ENI32_02715</name>
</gene>
<proteinExistence type="predicted"/>
<sequence>MSEEKLPFDPRMVRDVPGWKNAAVPPCFGGDPRGLTFCCDPRYPLTFADKCRRKELLEKIGLTDEELIEIKLEFSRENGWDTDWVCFKSLAFCCMRKNGCYNRDQAIAKICGSLEDYFSKKRELAIKILKSARNRAYCDKFIQYEERSGVD</sequence>
<dbReference type="EMBL" id="DRIE01000044">
    <property type="protein sequence ID" value="HEC56785.1"/>
    <property type="molecule type" value="Genomic_DNA"/>
</dbReference>
<dbReference type="Proteomes" id="UP000885936">
    <property type="component" value="Unassembled WGS sequence"/>
</dbReference>
<organism evidence="1">
    <name type="scientific">Candidatus Syntropharchaeum butanivorans</name>
    <dbReference type="NCBI Taxonomy" id="1839936"/>
    <lineage>
        <taxon>Archaea</taxon>
        <taxon>Methanobacteriati</taxon>
        <taxon>Methanobacteriota</taxon>
        <taxon>Stenosarchaea group</taxon>
        <taxon>Methanomicrobia</taxon>
        <taxon>Methanosarcinales</taxon>
        <taxon>ANME-2 cluster</taxon>
        <taxon>Candidatus Syntropharchaeum</taxon>
    </lineage>
</organism>
<comment type="caution">
    <text evidence="1">The sequence shown here is derived from an EMBL/GenBank/DDBJ whole genome shotgun (WGS) entry which is preliminary data.</text>
</comment>
<protein>
    <recommendedName>
        <fullName evidence="2">Methanogenesis marker 9 domain-containing protein</fullName>
    </recommendedName>
</protein>